<dbReference type="Pfam" id="PF00188">
    <property type="entry name" value="CAP"/>
    <property type="match status" value="1"/>
</dbReference>
<dbReference type="SMART" id="SM00198">
    <property type="entry name" value="SCP"/>
    <property type="match status" value="1"/>
</dbReference>
<dbReference type="RefSeq" id="XP_004352933.1">
    <property type="nucleotide sequence ID" value="XM_004352881.1"/>
</dbReference>
<dbReference type="PROSITE" id="PS01010">
    <property type="entry name" value="CRISP_2"/>
    <property type="match status" value="1"/>
</dbReference>
<dbReference type="InterPro" id="IPR001283">
    <property type="entry name" value="CRISP-related"/>
</dbReference>
<evidence type="ECO:0000313" key="4">
    <source>
        <dbReference type="Proteomes" id="UP000011083"/>
    </source>
</evidence>
<dbReference type="InterPro" id="IPR035940">
    <property type="entry name" value="CAP_sf"/>
</dbReference>
<proteinExistence type="predicted"/>
<reference evidence="3 4" key="1">
    <citation type="journal article" date="2013" name="Genome Biol.">
        <title>Genome of Acanthamoeba castellanii highlights extensive lateral gene transfer and early evolution of tyrosine kinase signaling.</title>
        <authorList>
            <person name="Clarke M."/>
            <person name="Lohan A.J."/>
            <person name="Liu B."/>
            <person name="Lagkouvardos I."/>
            <person name="Roy S."/>
            <person name="Zafar N."/>
            <person name="Bertelli C."/>
            <person name="Schilde C."/>
            <person name="Kianianmomeni A."/>
            <person name="Burglin T.R."/>
            <person name="Frech C."/>
            <person name="Turcotte B."/>
            <person name="Kopec K.O."/>
            <person name="Synnott J.M."/>
            <person name="Choo C."/>
            <person name="Paponov I."/>
            <person name="Finkler A."/>
            <person name="Soon Heng Tan C."/>
            <person name="Hutchins A.P."/>
            <person name="Weinmeier T."/>
            <person name="Rattei T."/>
            <person name="Chu J.S."/>
            <person name="Gimenez G."/>
            <person name="Irimia M."/>
            <person name="Rigden D.J."/>
            <person name="Fitzpatrick D.A."/>
            <person name="Lorenzo-Morales J."/>
            <person name="Bateman A."/>
            <person name="Chiu C.H."/>
            <person name="Tang P."/>
            <person name="Hegemann P."/>
            <person name="Fromm H."/>
            <person name="Raoult D."/>
            <person name="Greub G."/>
            <person name="Miranda-Saavedra D."/>
            <person name="Chen N."/>
            <person name="Nash P."/>
            <person name="Ginger M.L."/>
            <person name="Horn M."/>
            <person name="Schaap P."/>
            <person name="Caler L."/>
            <person name="Loftus B."/>
        </authorList>
    </citation>
    <scope>NUCLEOTIDE SEQUENCE [LARGE SCALE GENOMIC DNA]</scope>
    <source>
        <strain evidence="3 4">Neff</strain>
    </source>
</reference>
<dbReference type="PRINTS" id="PR00837">
    <property type="entry name" value="V5TPXLIKE"/>
</dbReference>
<gene>
    <name evidence="3" type="ORF">ACA1_069900</name>
</gene>
<feature type="signal peptide" evidence="1">
    <location>
        <begin position="1"/>
        <end position="31"/>
    </location>
</feature>
<accession>L8HDY5</accession>
<dbReference type="Gene3D" id="3.40.33.10">
    <property type="entry name" value="CAP"/>
    <property type="match status" value="1"/>
</dbReference>
<dbReference type="KEGG" id="acan:ACA1_069900"/>
<dbReference type="InterPro" id="IPR018244">
    <property type="entry name" value="Allrgn_V5/Tpx1_CS"/>
</dbReference>
<sequence>MVATSSSSTSIVLLLAVVLATSFLCSYGAHALTSAQRDAVLKAHNDFRALKGLRSLTYNLDAETFAQGYVDTGECTLDHSGSGTYGENLYWSSGSGTTTLVPAVNSWYSEEPYWSCQNNNCQSNKMCGHYTQVMWNNTQSVGCGLRTTCTGTYATMISCNYYPPGNYGQRPFPLTICPGYPYFKNDKFVLTVTLNTTASSYSAASFKTALNNALKLGDTDRVYIMSTSPAGSGLLDVEFYIVTVGSSSGSTVANSLVTRVHNKDSSLAAAGLHATQASYSTGSSGASLASWVDLFLGQTTQMCTL</sequence>
<dbReference type="Proteomes" id="UP000011083">
    <property type="component" value="Unassembled WGS sequence"/>
</dbReference>
<keyword evidence="4" id="KW-1185">Reference proteome</keyword>
<name>L8HDY5_ACACF</name>
<keyword evidence="1" id="KW-0732">Signal</keyword>
<dbReference type="STRING" id="1257118.L8HDY5"/>
<feature type="domain" description="SCP" evidence="2">
    <location>
        <begin position="35"/>
        <end position="169"/>
    </location>
</feature>
<dbReference type="GO" id="GO:0005576">
    <property type="term" value="C:extracellular region"/>
    <property type="evidence" value="ECO:0007669"/>
    <property type="project" value="InterPro"/>
</dbReference>
<organism evidence="3 4">
    <name type="scientific">Acanthamoeba castellanii (strain ATCC 30010 / Neff)</name>
    <dbReference type="NCBI Taxonomy" id="1257118"/>
    <lineage>
        <taxon>Eukaryota</taxon>
        <taxon>Amoebozoa</taxon>
        <taxon>Discosea</taxon>
        <taxon>Longamoebia</taxon>
        <taxon>Centramoebida</taxon>
        <taxon>Acanthamoebidae</taxon>
        <taxon>Acanthamoeba</taxon>
    </lineage>
</organism>
<dbReference type="PROSITE" id="PS01009">
    <property type="entry name" value="CRISP_1"/>
    <property type="match status" value="1"/>
</dbReference>
<evidence type="ECO:0000313" key="3">
    <source>
        <dbReference type="EMBL" id="ELR23405.1"/>
    </source>
</evidence>
<dbReference type="SUPFAM" id="SSF55797">
    <property type="entry name" value="PR-1-like"/>
    <property type="match status" value="1"/>
</dbReference>
<dbReference type="PANTHER" id="PTHR10334">
    <property type="entry name" value="CYSTEINE-RICH SECRETORY PROTEIN-RELATED"/>
    <property type="match status" value="1"/>
</dbReference>
<dbReference type="InterPro" id="IPR014044">
    <property type="entry name" value="CAP_dom"/>
</dbReference>
<evidence type="ECO:0000259" key="2">
    <source>
        <dbReference type="SMART" id="SM00198"/>
    </source>
</evidence>
<evidence type="ECO:0000256" key="1">
    <source>
        <dbReference type="SAM" id="SignalP"/>
    </source>
</evidence>
<dbReference type="VEuPathDB" id="AmoebaDB:ACA1_069900"/>
<protein>
    <submittedName>
        <fullName evidence="3">SCPlike extracellular subfamily protein</fullName>
    </submittedName>
</protein>
<dbReference type="OrthoDB" id="16347at2759"/>
<dbReference type="EMBL" id="KB007857">
    <property type="protein sequence ID" value="ELR23405.1"/>
    <property type="molecule type" value="Genomic_DNA"/>
</dbReference>
<dbReference type="GeneID" id="14924379"/>
<dbReference type="AlphaFoldDB" id="L8HDY5"/>
<feature type="chain" id="PRO_5003990648" evidence="1">
    <location>
        <begin position="32"/>
        <end position="305"/>
    </location>
</feature>